<evidence type="ECO:0000256" key="5">
    <source>
        <dbReference type="ARBA" id="ARBA00022692"/>
    </source>
</evidence>
<keyword evidence="14" id="KW-1185">Reference proteome</keyword>
<sequence>MSTAGTQIPLNPTEKVSVPPEATAIANFLYRNAEVKQREGLINGKRQDFFRVKRAFRALLSDKYKKAQAKPNSHLPIINNRNEAASAFRLMPLNRLALRVTKLSTEEAIELGSKPKKGIPALIINPQQEFGDDMYYTWLYEPFRWVTYLYAGLAVVGIFGLVLFPLWPIFLRKGVWYLSMGLLGLLGLFFAMAFFRLILFCITYVVLSPGLWLFPNLFEDVGFCDSFVPLYGWDGVLDKNAKKATKKKKAKKAKKESELQKQAASMLAAAQSQGAEAKGESAASNTTLASPSSSAAPNSSIVDTASAGVPNADGQKKMQLSITEQELNVFAQMTVAASTQTGTDAKPVPVTPQLLGLAAKIQAIKELGDRARAAGQNVPDIPITPQMYGFARQLGLIREQIMKQQQSAPGTSDITGNAAGAVTTGSEAPQKPTQRSVKIEDVEEDN</sequence>
<evidence type="ECO:0000256" key="11">
    <source>
        <dbReference type="SAM" id="MobiDB-lite"/>
    </source>
</evidence>
<evidence type="ECO:0000313" key="13">
    <source>
        <dbReference type="EMBL" id="ODQ63838.1"/>
    </source>
</evidence>
<dbReference type="Pfam" id="PF03839">
    <property type="entry name" value="Sec62"/>
    <property type="match status" value="1"/>
</dbReference>
<dbReference type="EMBL" id="KV454413">
    <property type="protein sequence ID" value="ODQ63838.1"/>
    <property type="molecule type" value="Genomic_DNA"/>
</dbReference>
<evidence type="ECO:0000256" key="12">
    <source>
        <dbReference type="SAM" id="Phobius"/>
    </source>
</evidence>
<feature type="transmembrane region" description="Helical" evidence="12">
    <location>
        <begin position="176"/>
        <end position="207"/>
    </location>
</feature>
<accession>A0A1E3PEN9</accession>
<feature type="transmembrane region" description="Helical" evidence="12">
    <location>
        <begin position="148"/>
        <end position="170"/>
    </location>
</feature>
<dbReference type="InterPro" id="IPR011553">
    <property type="entry name" value="Sec62_asco"/>
</dbReference>
<evidence type="ECO:0000256" key="2">
    <source>
        <dbReference type="ARBA" id="ARBA00010604"/>
    </source>
</evidence>
<feature type="region of interest" description="Disordered" evidence="11">
    <location>
        <begin position="279"/>
        <end position="312"/>
    </location>
</feature>
<dbReference type="PANTHER" id="PTHR12443">
    <property type="entry name" value="TRANSLOCATION PROTEIN SEC62"/>
    <property type="match status" value="1"/>
</dbReference>
<name>A0A1E3PEN9_9ASCO</name>
<evidence type="ECO:0000256" key="9">
    <source>
        <dbReference type="ARBA" id="ARBA00023010"/>
    </source>
</evidence>
<keyword evidence="7" id="KW-0653">Protein transport</keyword>
<keyword evidence="8 12" id="KW-1133">Transmembrane helix</keyword>
<evidence type="ECO:0000256" key="8">
    <source>
        <dbReference type="ARBA" id="ARBA00022989"/>
    </source>
</evidence>
<dbReference type="Proteomes" id="UP000095009">
    <property type="component" value="Unassembled WGS sequence"/>
</dbReference>
<evidence type="ECO:0000256" key="7">
    <source>
        <dbReference type="ARBA" id="ARBA00022927"/>
    </source>
</evidence>
<keyword evidence="9" id="KW-0811">Translocation</keyword>
<dbReference type="NCBIfam" id="TIGR00869">
    <property type="entry name" value="sec62"/>
    <property type="match status" value="1"/>
</dbReference>
<dbReference type="PANTHER" id="PTHR12443:SF9">
    <property type="entry name" value="TRANSLOCATION PROTEIN SEC62"/>
    <property type="match status" value="1"/>
</dbReference>
<feature type="region of interest" description="Disordered" evidence="11">
    <location>
        <begin position="403"/>
        <end position="446"/>
    </location>
</feature>
<reference evidence="13 14" key="1">
    <citation type="journal article" date="2016" name="Proc. Natl. Acad. Sci. U.S.A.">
        <title>Comparative genomics of biotechnologically important yeasts.</title>
        <authorList>
            <person name="Riley R."/>
            <person name="Haridas S."/>
            <person name="Wolfe K.H."/>
            <person name="Lopes M.R."/>
            <person name="Hittinger C.T."/>
            <person name="Goeker M."/>
            <person name="Salamov A.A."/>
            <person name="Wisecaver J.H."/>
            <person name="Long T.M."/>
            <person name="Calvey C.H."/>
            <person name="Aerts A.L."/>
            <person name="Barry K.W."/>
            <person name="Choi C."/>
            <person name="Clum A."/>
            <person name="Coughlan A.Y."/>
            <person name="Deshpande S."/>
            <person name="Douglass A.P."/>
            <person name="Hanson S.J."/>
            <person name="Klenk H.-P."/>
            <person name="LaButti K.M."/>
            <person name="Lapidus A."/>
            <person name="Lindquist E.A."/>
            <person name="Lipzen A.M."/>
            <person name="Meier-Kolthoff J.P."/>
            <person name="Ohm R.A."/>
            <person name="Otillar R.P."/>
            <person name="Pangilinan J.L."/>
            <person name="Peng Y."/>
            <person name="Rokas A."/>
            <person name="Rosa C.A."/>
            <person name="Scheuner C."/>
            <person name="Sibirny A.A."/>
            <person name="Slot J.C."/>
            <person name="Stielow J.B."/>
            <person name="Sun H."/>
            <person name="Kurtzman C.P."/>
            <person name="Blackwell M."/>
            <person name="Grigoriev I.V."/>
            <person name="Jeffries T.W."/>
        </authorList>
    </citation>
    <scope>NUCLEOTIDE SEQUENCE [LARGE SCALE GENOMIC DNA]</scope>
    <source>
        <strain evidence="13 14">DSM 6958</strain>
    </source>
</reference>
<dbReference type="InterPro" id="IPR004728">
    <property type="entry name" value="Sec62"/>
</dbReference>
<comment type="subcellular location">
    <subcellularLocation>
        <location evidence="1">Endoplasmic reticulum membrane</location>
        <topology evidence="1">Multi-pass membrane protein</topology>
    </subcellularLocation>
</comment>
<protein>
    <recommendedName>
        <fullName evidence="3">Translocation protein SEC62</fullName>
    </recommendedName>
</protein>
<evidence type="ECO:0000256" key="3">
    <source>
        <dbReference type="ARBA" id="ARBA00021257"/>
    </source>
</evidence>
<evidence type="ECO:0000256" key="6">
    <source>
        <dbReference type="ARBA" id="ARBA00022824"/>
    </source>
</evidence>
<comment type="similarity">
    <text evidence="2">Belongs to the SEC62 family.</text>
</comment>
<dbReference type="GO" id="GO:0031204">
    <property type="term" value="P:post-translational protein targeting to membrane, translocation"/>
    <property type="evidence" value="ECO:0007669"/>
    <property type="project" value="TreeGrafter"/>
</dbReference>
<keyword evidence="4" id="KW-0813">Transport</keyword>
<feature type="compositionally biased region" description="Low complexity" evidence="11">
    <location>
        <begin position="279"/>
        <end position="300"/>
    </location>
</feature>
<feature type="compositionally biased region" description="Polar residues" evidence="11">
    <location>
        <begin position="423"/>
        <end position="436"/>
    </location>
</feature>
<evidence type="ECO:0000313" key="14">
    <source>
        <dbReference type="Proteomes" id="UP000095009"/>
    </source>
</evidence>
<evidence type="ECO:0000256" key="10">
    <source>
        <dbReference type="ARBA" id="ARBA00023136"/>
    </source>
</evidence>
<organism evidence="13 14">
    <name type="scientific">Nadsonia fulvescens var. elongata DSM 6958</name>
    <dbReference type="NCBI Taxonomy" id="857566"/>
    <lineage>
        <taxon>Eukaryota</taxon>
        <taxon>Fungi</taxon>
        <taxon>Dikarya</taxon>
        <taxon>Ascomycota</taxon>
        <taxon>Saccharomycotina</taxon>
        <taxon>Dipodascomycetes</taxon>
        <taxon>Dipodascales</taxon>
        <taxon>Dipodascales incertae sedis</taxon>
        <taxon>Nadsonia</taxon>
    </lineage>
</organism>
<keyword evidence="10 12" id="KW-0472">Membrane</keyword>
<evidence type="ECO:0000256" key="1">
    <source>
        <dbReference type="ARBA" id="ARBA00004477"/>
    </source>
</evidence>
<dbReference type="OrthoDB" id="200187at2759"/>
<dbReference type="STRING" id="857566.A0A1E3PEN9"/>
<keyword evidence="5 12" id="KW-0812">Transmembrane</keyword>
<keyword evidence="6" id="KW-0256">Endoplasmic reticulum</keyword>
<evidence type="ECO:0000256" key="4">
    <source>
        <dbReference type="ARBA" id="ARBA00022448"/>
    </source>
</evidence>
<dbReference type="AlphaFoldDB" id="A0A1E3PEN9"/>
<feature type="compositionally biased region" description="Polar residues" evidence="11">
    <location>
        <begin position="403"/>
        <end position="415"/>
    </location>
</feature>
<proteinExistence type="inferred from homology"/>
<gene>
    <name evidence="13" type="ORF">NADFUDRAFT_52830</name>
</gene>
<dbReference type="GO" id="GO:0005789">
    <property type="term" value="C:endoplasmic reticulum membrane"/>
    <property type="evidence" value="ECO:0007669"/>
    <property type="project" value="UniProtKB-SubCell"/>
</dbReference>